<dbReference type="Pfam" id="PF00226">
    <property type="entry name" value="DnaJ"/>
    <property type="match status" value="1"/>
</dbReference>
<comment type="caution">
    <text evidence="5">The sequence shown here is derived from an EMBL/GenBank/DDBJ whole genome shotgun (WGS) entry which is preliminary data.</text>
</comment>
<feature type="region of interest" description="Disordered" evidence="3">
    <location>
        <begin position="248"/>
        <end position="283"/>
    </location>
</feature>
<organism evidence="5 6">
    <name type="scientific">Rhizophlyctis rosea</name>
    <dbReference type="NCBI Taxonomy" id="64517"/>
    <lineage>
        <taxon>Eukaryota</taxon>
        <taxon>Fungi</taxon>
        <taxon>Fungi incertae sedis</taxon>
        <taxon>Chytridiomycota</taxon>
        <taxon>Chytridiomycota incertae sedis</taxon>
        <taxon>Chytridiomycetes</taxon>
        <taxon>Rhizophlyctidales</taxon>
        <taxon>Rhizophlyctidaceae</taxon>
        <taxon>Rhizophlyctis</taxon>
    </lineage>
</organism>
<dbReference type="SUPFAM" id="SSF46565">
    <property type="entry name" value="Chaperone J-domain"/>
    <property type="match status" value="1"/>
</dbReference>
<dbReference type="InterPro" id="IPR019734">
    <property type="entry name" value="TPR_rpt"/>
</dbReference>
<evidence type="ECO:0000256" key="2">
    <source>
        <dbReference type="SAM" id="Coils"/>
    </source>
</evidence>
<evidence type="ECO:0000256" key="1">
    <source>
        <dbReference type="PROSITE-ProRule" id="PRU00339"/>
    </source>
</evidence>
<dbReference type="AlphaFoldDB" id="A0AAD5SA36"/>
<feature type="domain" description="J" evidence="4">
    <location>
        <begin position="271"/>
        <end position="341"/>
    </location>
</feature>
<accession>A0AAD5SA36</accession>
<dbReference type="Gene3D" id="1.10.287.110">
    <property type="entry name" value="DnaJ domain"/>
    <property type="match status" value="1"/>
</dbReference>
<feature type="repeat" description="TPR" evidence="1">
    <location>
        <begin position="166"/>
        <end position="199"/>
    </location>
</feature>
<dbReference type="SUPFAM" id="SSF48452">
    <property type="entry name" value="TPR-like"/>
    <property type="match status" value="1"/>
</dbReference>
<keyword evidence="1" id="KW-0802">TPR repeat</keyword>
<dbReference type="InterPro" id="IPR001623">
    <property type="entry name" value="DnaJ_domain"/>
</dbReference>
<dbReference type="EMBL" id="JADGJD010000518">
    <property type="protein sequence ID" value="KAJ3050394.1"/>
    <property type="molecule type" value="Genomic_DNA"/>
</dbReference>
<dbReference type="PROSITE" id="PS50005">
    <property type="entry name" value="TPR"/>
    <property type="match status" value="1"/>
</dbReference>
<feature type="compositionally biased region" description="Basic and acidic residues" evidence="3">
    <location>
        <begin position="248"/>
        <end position="270"/>
    </location>
</feature>
<proteinExistence type="predicted"/>
<sequence length="341" mass="38561">MTAYKIQNPTPPAQPTLSIQTYISTALSHYRKSLHPFAHIESLLLSALSQSPSHVFTLQTLETLRLLQRLKEQGNYRVNIAAIKEKKGDKEGWKKGLEEAMEAYEEYLSVDDVGGVARVKVLSNLGIIAGKLNNPTEAKDYFSQAITLMQPYTSKDFGSPYALLLYKLHKRRADAYSREAWYEEALTDYELALSLHPNGPVPEVHYRRGIAYLRLSLPASAYEQFEIANTLVNGTNPSYLEALRNARRHLETDSSSKPKRPPNEDPDSTKQHHATLGLPRTATSEEIKRAYRKLVVKYHPDKHATSSEEVKEEAEKKVKEINEAFAVLSGRMERLGLQSPR</sequence>
<reference evidence="5" key="1">
    <citation type="submission" date="2020-05" db="EMBL/GenBank/DDBJ databases">
        <title>Phylogenomic resolution of chytrid fungi.</title>
        <authorList>
            <person name="Stajich J.E."/>
            <person name="Amses K."/>
            <person name="Simmons R."/>
            <person name="Seto K."/>
            <person name="Myers J."/>
            <person name="Bonds A."/>
            <person name="Quandt C.A."/>
            <person name="Barry K."/>
            <person name="Liu P."/>
            <person name="Grigoriev I."/>
            <person name="Longcore J.E."/>
            <person name="James T.Y."/>
        </authorList>
    </citation>
    <scope>NUCLEOTIDE SEQUENCE</scope>
    <source>
        <strain evidence="5">JEL0318</strain>
    </source>
</reference>
<keyword evidence="2" id="KW-0175">Coiled coil</keyword>
<dbReference type="PANTHER" id="PTHR44200">
    <property type="entry name" value="DNAJ HOMOLOG SUBFAMILY C MEMBER 7"/>
    <property type="match status" value="1"/>
</dbReference>
<dbReference type="InterPro" id="IPR011990">
    <property type="entry name" value="TPR-like_helical_dom_sf"/>
</dbReference>
<dbReference type="InterPro" id="IPR036869">
    <property type="entry name" value="J_dom_sf"/>
</dbReference>
<evidence type="ECO:0000313" key="6">
    <source>
        <dbReference type="Proteomes" id="UP001212841"/>
    </source>
</evidence>
<evidence type="ECO:0000259" key="4">
    <source>
        <dbReference type="PROSITE" id="PS50076"/>
    </source>
</evidence>
<evidence type="ECO:0000313" key="5">
    <source>
        <dbReference type="EMBL" id="KAJ3050394.1"/>
    </source>
</evidence>
<dbReference type="Pfam" id="PF13181">
    <property type="entry name" value="TPR_8"/>
    <property type="match status" value="2"/>
</dbReference>
<dbReference type="CDD" id="cd06257">
    <property type="entry name" value="DnaJ"/>
    <property type="match status" value="1"/>
</dbReference>
<dbReference type="PANTHER" id="PTHR44200:SF1">
    <property type="entry name" value="DNAJ HOMOLOG SUBFAMILY C MEMBER 7"/>
    <property type="match status" value="1"/>
</dbReference>
<dbReference type="InterPro" id="IPR052758">
    <property type="entry name" value="SRC_co-chaperone"/>
</dbReference>
<feature type="coiled-coil region" evidence="2">
    <location>
        <begin position="304"/>
        <end position="331"/>
    </location>
</feature>
<dbReference type="SMART" id="SM00028">
    <property type="entry name" value="TPR"/>
    <property type="match status" value="3"/>
</dbReference>
<protein>
    <recommendedName>
        <fullName evidence="4">J domain-containing protein</fullName>
    </recommendedName>
</protein>
<dbReference type="Gene3D" id="1.25.40.10">
    <property type="entry name" value="Tetratricopeptide repeat domain"/>
    <property type="match status" value="2"/>
</dbReference>
<evidence type="ECO:0000256" key="3">
    <source>
        <dbReference type="SAM" id="MobiDB-lite"/>
    </source>
</evidence>
<dbReference type="PRINTS" id="PR00625">
    <property type="entry name" value="JDOMAIN"/>
</dbReference>
<dbReference type="Proteomes" id="UP001212841">
    <property type="component" value="Unassembled WGS sequence"/>
</dbReference>
<dbReference type="PROSITE" id="PS50076">
    <property type="entry name" value="DNAJ_2"/>
    <property type="match status" value="1"/>
</dbReference>
<keyword evidence="6" id="KW-1185">Reference proteome</keyword>
<gene>
    <name evidence="5" type="ORF">HK097_008639</name>
</gene>
<name>A0AAD5SA36_9FUNG</name>
<dbReference type="SMART" id="SM00271">
    <property type="entry name" value="DnaJ"/>
    <property type="match status" value="1"/>
</dbReference>